<feature type="non-terminal residue" evidence="2">
    <location>
        <position position="72"/>
    </location>
</feature>
<keyword evidence="1" id="KW-0732">Signal</keyword>
<reference evidence="2" key="1">
    <citation type="submission" date="2020-06" db="EMBL/GenBank/DDBJ databases">
        <authorList>
            <consortium name="Plant Systems Biology data submission"/>
        </authorList>
    </citation>
    <scope>NUCLEOTIDE SEQUENCE</scope>
    <source>
        <strain evidence="2">D6</strain>
    </source>
</reference>
<feature type="chain" id="PRO_5040177632" evidence="1">
    <location>
        <begin position="18"/>
        <end position="72"/>
    </location>
</feature>
<dbReference type="EMBL" id="CAICTM010001848">
    <property type="protein sequence ID" value="CAB9526572.1"/>
    <property type="molecule type" value="Genomic_DNA"/>
</dbReference>
<evidence type="ECO:0000256" key="1">
    <source>
        <dbReference type="SAM" id="SignalP"/>
    </source>
</evidence>
<protein>
    <submittedName>
        <fullName evidence="2">Uncharacterized protein</fullName>
    </submittedName>
</protein>
<evidence type="ECO:0000313" key="3">
    <source>
        <dbReference type="Proteomes" id="UP001153069"/>
    </source>
</evidence>
<name>A0A9N8HV15_9STRA</name>
<keyword evidence="3" id="KW-1185">Reference proteome</keyword>
<evidence type="ECO:0000313" key="2">
    <source>
        <dbReference type="EMBL" id="CAB9526572.1"/>
    </source>
</evidence>
<comment type="caution">
    <text evidence="2">The sequence shown here is derived from an EMBL/GenBank/DDBJ whole genome shotgun (WGS) entry which is preliminary data.</text>
</comment>
<accession>A0A9N8HV15</accession>
<dbReference type="AlphaFoldDB" id="A0A9N8HV15"/>
<gene>
    <name evidence="2" type="ORF">SEMRO_1850_G301540.1</name>
</gene>
<proteinExistence type="predicted"/>
<sequence length="72" mass="7718">MRAVSISLLLLAAGANAFMPQGVSPRADTLAANMYVPDGFTAESYKKFKAEEAKKKATKNLGKLGPRGFQSR</sequence>
<feature type="signal peptide" evidence="1">
    <location>
        <begin position="1"/>
        <end position="17"/>
    </location>
</feature>
<organism evidence="2 3">
    <name type="scientific">Seminavis robusta</name>
    <dbReference type="NCBI Taxonomy" id="568900"/>
    <lineage>
        <taxon>Eukaryota</taxon>
        <taxon>Sar</taxon>
        <taxon>Stramenopiles</taxon>
        <taxon>Ochrophyta</taxon>
        <taxon>Bacillariophyta</taxon>
        <taxon>Bacillariophyceae</taxon>
        <taxon>Bacillariophycidae</taxon>
        <taxon>Naviculales</taxon>
        <taxon>Naviculaceae</taxon>
        <taxon>Seminavis</taxon>
    </lineage>
</organism>
<dbReference type="Proteomes" id="UP001153069">
    <property type="component" value="Unassembled WGS sequence"/>
</dbReference>